<dbReference type="InterPro" id="IPR002925">
    <property type="entry name" value="Dienelactn_hydro"/>
</dbReference>
<keyword evidence="3" id="KW-0378">Hydrolase</keyword>
<sequence length="267" mass="29393">MQKWVKISIVVLGFAIYMTNTAQAEIRSQVVNYKIGGQAFQGYLSYDNAIKGKRPGVLVVHEWWGHNAYARKRADMLASLGYTAFALDMYGAGKLATHPEDAQKFMQATLADMTVAEARFNAAKQFLQQQATVEANKIVAIGYCFGGGTVLHMARVGTDLAGVVSFHGSLATKTQADKGQVKAKILVFNGADDPFVTTEQIGVFKQEMHKAGADLEFVNYPGVKHSFTNPDADGFGKRFDMPLVYNAAADKDSWARMQVFLRQVFEK</sequence>
<dbReference type="SUPFAM" id="SSF53474">
    <property type="entry name" value="alpha/beta-Hydrolases"/>
    <property type="match status" value="1"/>
</dbReference>
<evidence type="ECO:0000313" key="4">
    <source>
        <dbReference type="Proteomes" id="UP000191980"/>
    </source>
</evidence>
<organism evidence="3 4">
    <name type="scientific">Methyloprofundus sedimenti</name>
    <dbReference type="NCBI Taxonomy" id="1420851"/>
    <lineage>
        <taxon>Bacteria</taxon>
        <taxon>Pseudomonadati</taxon>
        <taxon>Pseudomonadota</taxon>
        <taxon>Gammaproteobacteria</taxon>
        <taxon>Methylococcales</taxon>
        <taxon>Methylococcaceae</taxon>
        <taxon>Methyloprofundus</taxon>
    </lineage>
</organism>
<protein>
    <submittedName>
        <fullName evidence="3">Dienelactone hydrolase</fullName>
    </submittedName>
</protein>
<accession>A0A1V8MB62</accession>
<evidence type="ECO:0000259" key="2">
    <source>
        <dbReference type="Pfam" id="PF01738"/>
    </source>
</evidence>
<dbReference type="PANTHER" id="PTHR22946">
    <property type="entry name" value="DIENELACTONE HYDROLASE DOMAIN-CONTAINING PROTEIN-RELATED"/>
    <property type="match status" value="1"/>
</dbReference>
<comment type="caution">
    <text evidence="3">The sequence shown here is derived from an EMBL/GenBank/DDBJ whole genome shotgun (WGS) entry which is preliminary data.</text>
</comment>
<dbReference type="STRING" id="1420851.AU255_12345"/>
<dbReference type="PANTHER" id="PTHR22946:SF0">
    <property type="entry name" value="DIENELACTONE HYDROLASE DOMAIN-CONTAINING PROTEIN"/>
    <property type="match status" value="1"/>
</dbReference>
<keyword evidence="1" id="KW-0732">Signal</keyword>
<dbReference type="OrthoDB" id="9787933at2"/>
<dbReference type="AlphaFoldDB" id="A0A1V8MB62"/>
<feature type="signal peptide" evidence="1">
    <location>
        <begin position="1"/>
        <end position="24"/>
    </location>
</feature>
<gene>
    <name evidence="3" type="ORF">AU255_12345</name>
</gene>
<dbReference type="GO" id="GO:0016787">
    <property type="term" value="F:hydrolase activity"/>
    <property type="evidence" value="ECO:0007669"/>
    <property type="project" value="UniProtKB-KW"/>
</dbReference>
<proteinExistence type="predicted"/>
<name>A0A1V8MB62_9GAMM</name>
<evidence type="ECO:0000313" key="3">
    <source>
        <dbReference type="EMBL" id="OQK18563.1"/>
    </source>
</evidence>
<dbReference type="Gene3D" id="3.40.50.1820">
    <property type="entry name" value="alpha/beta hydrolase"/>
    <property type="match status" value="1"/>
</dbReference>
<feature type="chain" id="PRO_5012099323" evidence="1">
    <location>
        <begin position="25"/>
        <end position="267"/>
    </location>
</feature>
<dbReference type="EMBL" id="LPUF01000001">
    <property type="protein sequence ID" value="OQK18563.1"/>
    <property type="molecule type" value="Genomic_DNA"/>
</dbReference>
<dbReference type="Proteomes" id="UP000191980">
    <property type="component" value="Unassembled WGS sequence"/>
</dbReference>
<dbReference type="Pfam" id="PF01738">
    <property type="entry name" value="DLH"/>
    <property type="match status" value="1"/>
</dbReference>
<dbReference type="InterPro" id="IPR029058">
    <property type="entry name" value="AB_hydrolase_fold"/>
</dbReference>
<dbReference type="RefSeq" id="WP_080523164.1">
    <property type="nucleotide sequence ID" value="NZ_LPUF01000001.1"/>
</dbReference>
<evidence type="ECO:0000256" key="1">
    <source>
        <dbReference type="SAM" id="SignalP"/>
    </source>
</evidence>
<keyword evidence="4" id="KW-1185">Reference proteome</keyword>
<dbReference type="InterPro" id="IPR050261">
    <property type="entry name" value="FrsA_esterase"/>
</dbReference>
<feature type="domain" description="Dienelactone hydrolase" evidence="2">
    <location>
        <begin position="41"/>
        <end position="264"/>
    </location>
</feature>
<reference evidence="3 4" key="1">
    <citation type="submission" date="2015-12" db="EMBL/GenBank/DDBJ databases">
        <authorList>
            <person name="Shamseldin A."/>
            <person name="Moawad H."/>
            <person name="Abd El-Rahim W.M."/>
            <person name="Sadowsky M.J."/>
        </authorList>
    </citation>
    <scope>NUCLEOTIDE SEQUENCE [LARGE SCALE GENOMIC DNA]</scope>
    <source>
        <strain evidence="3 4">WF1</strain>
    </source>
</reference>